<feature type="transmembrane region" description="Helical" evidence="9">
    <location>
        <begin position="367"/>
        <end position="384"/>
    </location>
</feature>
<dbReference type="PROSITE" id="PS50297">
    <property type="entry name" value="ANK_REP_REGION"/>
    <property type="match status" value="4"/>
</dbReference>
<dbReference type="InterPro" id="IPR002110">
    <property type="entry name" value="Ankyrin_rpt"/>
</dbReference>
<dbReference type="eggNOG" id="KOG0504">
    <property type="taxonomic scope" value="Eukaryota"/>
</dbReference>
<dbReference type="PANTHER" id="PTHR24186:SF37">
    <property type="entry name" value="PGG DOMAIN-CONTAINING PROTEIN"/>
    <property type="match status" value="1"/>
</dbReference>
<dbReference type="EnsemblPlants" id="PGSC0003DMT400031466">
    <property type="protein sequence ID" value="PGSC0003DMT400031466"/>
    <property type="gene ID" value="PGSC0003DMG400012067"/>
</dbReference>
<keyword evidence="2 9" id="KW-0812">Transmembrane</keyword>
<feature type="compositionally biased region" description="Basic residues" evidence="8">
    <location>
        <begin position="510"/>
        <end position="519"/>
    </location>
</feature>
<feature type="transmembrane region" description="Helical" evidence="9">
    <location>
        <begin position="479"/>
        <end position="500"/>
    </location>
</feature>
<evidence type="ECO:0000256" key="1">
    <source>
        <dbReference type="ARBA" id="ARBA00004141"/>
    </source>
</evidence>
<dbReference type="ExpressionAtlas" id="M1AVQ4">
    <property type="expression patterns" value="baseline"/>
</dbReference>
<feature type="repeat" description="ANK" evidence="7">
    <location>
        <begin position="140"/>
        <end position="172"/>
    </location>
</feature>
<keyword evidence="5 7" id="KW-0040">ANK repeat</keyword>
<feature type="repeat" description="ANK" evidence="7">
    <location>
        <begin position="174"/>
        <end position="206"/>
    </location>
</feature>
<feature type="region of interest" description="Disordered" evidence="8">
    <location>
        <begin position="312"/>
        <end position="348"/>
    </location>
</feature>
<keyword evidence="12" id="KW-1185">Reference proteome</keyword>
<evidence type="ECO:0000256" key="8">
    <source>
        <dbReference type="SAM" id="MobiDB-lite"/>
    </source>
</evidence>
<dbReference type="Gramene" id="PGSC0003DMT400031466">
    <property type="protein sequence ID" value="PGSC0003DMT400031466"/>
    <property type="gene ID" value="PGSC0003DMG400012067"/>
</dbReference>
<dbReference type="FunCoup" id="M1AVQ4">
    <property type="interactions" value="89"/>
</dbReference>
<evidence type="ECO:0000313" key="11">
    <source>
        <dbReference type="EnsemblPlants" id="PGSC0003DMT400031466"/>
    </source>
</evidence>
<evidence type="ECO:0000256" key="4">
    <source>
        <dbReference type="ARBA" id="ARBA00022989"/>
    </source>
</evidence>
<dbReference type="HOGENOM" id="CLU_000134_47_3_1"/>
<dbReference type="SUPFAM" id="SSF48403">
    <property type="entry name" value="Ankyrin repeat"/>
    <property type="match status" value="2"/>
</dbReference>
<evidence type="ECO:0000256" key="2">
    <source>
        <dbReference type="ARBA" id="ARBA00022692"/>
    </source>
</evidence>
<comment type="subcellular location">
    <subcellularLocation>
        <location evidence="1">Membrane</location>
        <topology evidence="1">Multi-pass membrane protein</topology>
    </subcellularLocation>
</comment>
<dbReference type="Pfam" id="PF12796">
    <property type="entry name" value="Ank_2"/>
    <property type="match status" value="3"/>
</dbReference>
<feature type="region of interest" description="Disordered" evidence="8">
    <location>
        <begin position="510"/>
        <end position="560"/>
    </location>
</feature>
<feature type="repeat" description="ANK" evidence="7">
    <location>
        <begin position="70"/>
        <end position="102"/>
    </location>
</feature>
<name>M1AVQ4_SOLTU</name>
<feature type="compositionally biased region" description="Low complexity" evidence="8">
    <location>
        <begin position="324"/>
        <end position="336"/>
    </location>
</feature>
<evidence type="ECO:0000259" key="10">
    <source>
        <dbReference type="Pfam" id="PF13962"/>
    </source>
</evidence>
<dbReference type="Pfam" id="PF13962">
    <property type="entry name" value="PGG"/>
    <property type="match status" value="1"/>
</dbReference>
<feature type="compositionally biased region" description="Basic residues" evidence="8">
    <location>
        <begin position="337"/>
        <end position="348"/>
    </location>
</feature>
<accession>M1AVQ4</accession>
<organism evidence="11 12">
    <name type="scientific">Solanum tuberosum</name>
    <name type="common">Potato</name>
    <dbReference type="NCBI Taxonomy" id="4113"/>
    <lineage>
        <taxon>Eukaryota</taxon>
        <taxon>Viridiplantae</taxon>
        <taxon>Streptophyta</taxon>
        <taxon>Embryophyta</taxon>
        <taxon>Tracheophyta</taxon>
        <taxon>Spermatophyta</taxon>
        <taxon>Magnoliopsida</taxon>
        <taxon>eudicotyledons</taxon>
        <taxon>Gunneridae</taxon>
        <taxon>Pentapetalae</taxon>
        <taxon>asterids</taxon>
        <taxon>lamiids</taxon>
        <taxon>Solanales</taxon>
        <taxon>Solanaceae</taxon>
        <taxon>Solanoideae</taxon>
        <taxon>Solaneae</taxon>
        <taxon>Solanum</taxon>
    </lineage>
</organism>
<dbReference type="InParanoid" id="M1AVQ4"/>
<keyword evidence="4 9" id="KW-1133">Transmembrane helix</keyword>
<evidence type="ECO:0000256" key="6">
    <source>
        <dbReference type="ARBA" id="ARBA00023136"/>
    </source>
</evidence>
<keyword evidence="3" id="KW-0677">Repeat</keyword>
<keyword evidence="6 9" id="KW-0472">Membrane</keyword>
<reference evidence="11" key="2">
    <citation type="submission" date="2015-06" db="UniProtKB">
        <authorList>
            <consortium name="EnsemblPlants"/>
        </authorList>
    </citation>
    <scope>IDENTIFICATION</scope>
    <source>
        <strain evidence="11">DM1-3 516 R44</strain>
    </source>
</reference>
<evidence type="ECO:0000256" key="7">
    <source>
        <dbReference type="PROSITE-ProRule" id="PRU00023"/>
    </source>
</evidence>
<sequence>MDRRLNEAVLRGDVEAIQKLIEEDSNIVKQSIEGSLQQTILHLAARLGHVELVREIVKLFPEMVSAENRDQETPLHEACREGRVEIVRILVENDPSIAYKTNLWDKSVLYVACERGRIEVVKYLLHNNNMHMLLMLEVDMSTTSLHAAASSGHTDITRELLKLDMDLTGLQDNEGRTPLHWAVIKGRVNIIAEILSVSLESSEMTTKHGETILHLAVKNNHFEVLKFLMETLDVSNLMNYQDTDGNTILHLATVRKLTTMIIYLLKLGVEVNALNQKGYTSLDVVEADASNSGALAIIPALQEAGAKRCDQLPPKFSRHPTGFHSPSSSSQHSYYSNHHHQRKHNYSGTRTKKIKLQSEGLRNARKTITIVAVLIATVTFAAGVNPPGGFNEENGKALLGKKTAFKVFLVCNIVALFLSLGIVNVLVSVIPFKRRTMMKLMVATHKVMWISTLFMASAYIAAIWSILPQGKGDHWVLSEVVIIGGGCTMAVFLSLGILLVRQWKRKSEWRKKRENHKKMKEGSPKSNTSTVQEMKVVKKESHEGSTNSDVDSSDHGYHLF</sequence>
<evidence type="ECO:0000256" key="5">
    <source>
        <dbReference type="ARBA" id="ARBA00023043"/>
    </source>
</evidence>
<dbReference type="AlphaFoldDB" id="M1AVQ4"/>
<dbReference type="PANTHER" id="PTHR24186">
    <property type="entry name" value="PROTEIN PHOSPHATASE 1 REGULATORY SUBUNIT"/>
    <property type="match status" value="1"/>
</dbReference>
<dbReference type="SMART" id="SM00248">
    <property type="entry name" value="ANK"/>
    <property type="match status" value="7"/>
</dbReference>
<feature type="repeat" description="ANK" evidence="7">
    <location>
        <begin position="244"/>
        <end position="276"/>
    </location>
</feature>
<dbReference type="InterPro" id="IPR036770">
    <property type="entry name" value="Ankyrin_rpt-contain_sf"/>
</dbReference>
<dbReference type="STRING" id="4113.M1AVQ4"/>
<dbReference type="Gene3D" id="1.25.40.20">
    <property type="entry name" value="Ankyrin repeat-containing domain"/>
    <property type="match status" value="2"/>
</dbReference>
<reference evidence="12" key="1">
    <citation type="journal article" date="2011" name="Nature">
        <title>Genome sequence and analysis of the tuber crop potato.</title>
        <authorList>
            <consortium name="The Potato Genome Sequencing Consortium"/>
        </authorList>
    </citation>
    <scope>NUCLEOTIDE SEQUENCE [LARGE SCALE GENOMIC DNA]</scope>
    <source>
        <strain evidence="12">cv. DM1-3 516 R44</strain>
    </source>
</reference>
<feature type="domain" description="PGG" evidence="10">
    <location>
        <begin position="359"/>
        <end position="464"/>
    </location>
</feature>
<feature type="repeat" description="ANK" evidence="7">
    <location>
        <begin position="208"/>
        <end position="230"/>
    </location>
</feature>
<dbReference type="InterPro" id="IPR026961">
    <property type="entry name" value="PGG_dom"/>
</dbReference>
<evidence type="ECO:0000256" key="3">
    <source>
        <dbReference type="ARBA" id="ARBA00022737"/>
    </source>
</evidence>
<feature type="transmembrane region" description="Helical" evidence="9">
    <location>
        <begin position="404"/>
        <end position="427"/>
    </location>
</feature>
<dbReference type="Proteomes" id="UP000011115">
    <property type="component" value="Unassembled WGS sequence"/>
</dbReference>
<dbReference type="GO" id="GO:0005886">
    <property type="term" value="C:plasma membrane"/>
    <property type="evidence" value="ECO:0000318"/>
    <property type="project" value="GO_Central"/>
</dbReference>
<dbReference type="PROSITE" id="PS50088">
    <property type="entry name" value="ANK_REPEAT"/>
    <property type="match status" value="5"/>
</dbReference>
<evidence type="ECO:0000256" key="9">
    <source>
        <dbReference type="SAM" id="Phobius"/>
    </source>
</evidence>
<evidence type="ECO:0000313" key="12">
    <source>
        <dbReference type="Proteomes" id="UP000011115"/>
    </source>
</evidence>
<feature type="transmembrane region" description="Helical" evidence="9">
    <location>
        <begin position="447"/>
        <end position="467"/>
    </location>
</feature>
<dbReference type="OMA" id="ATWAITE"/>
<dbReference type="PaxDb" id="4113-PGSC0003DMT400031466"/>
<protein>
    <submittedName>
        <fullName evidence="11">Ankyrin repeat-containing protein</fullName>
    </submittedName>
</protein>
<proteinExistence type="predicted"/>